<keyword evidence="2" id="KW-1185">Reference proteome</keyword>
<dbReference type="EMBL" id="SRYA01000013">
    <property type="protein sequence ID" value="TGY96746.1"/>
    <property type="molecule type" value="Genomic_DNA"/>
</dbReference>
<evidence type="ECO:0000313" key="1">
    <source>
        <dbReference type="EMBL" id="TGY96746.1"/>
    </source>
</evidence>
<reference evidence="1" key="1">
    <citation type="submission" date="2019-04" db="EMBL/GenBank/DDBJ databases">
        <title>Microbes associate with the intestines of laboratory mice.</title>
        <authorList>
            <person name="Navarre W."/>
            <person name="Wong E."/>
            <person name="Huang K."/>
            <person name="Tropini C."/>
            <person name="Ng K."/>
            <person name="Yu B."/>
        </authorList>
    </citation>
    <scope>NUCLEOTIDE SEQUENCE</scope>
    <source>
        <strain evidence="1">NM01_1-7b</strain>
    </source>
</reference>
<comment type="caution">
    <text evidence="1">The sequence shown here is derived from an EMBL/GenBank/DDBJ whole genome shotgun (WGS) entry which is preliminary data.</text>
</comment>
<evidence type="ECO:0000313" key="2">
    <source>
        <dbReference type="Proteomes" id="UP000304953"/>
    </source>
</evidence>
<name>A0AC61RXM1_9FIRM</name>
<dbReference type="Proteomes" id="UP000304953">
    <property type="component" value="Unassembled WGS sequence"/>
</dbReference>
<proteinExistence type="predicted"/>
<protein>
    <submittedName>
        <fullName evidence="1">DUF2344 domain-containing protein</fullName>
    </submittedName>
</protein>
<accession>A0AC61RXM1</accession>
<organism evidence="1 2">
    <name type="scientific">Petralouisia muris</name>
    <dbReference type="NCBI Taxonomy" id="3032872"/>
    <lineage>
        <taxon>Bacteria</taxon>
        <taxon>Bacillati</taxon>
        <taxon>Bacillota</taxon>
        <taxon>Clostridia</taxon>
        <taxon>Lachnospirales</taxon>
        <taxon>Lachnospiraceae</taxon>
        <taxon>Petralouisia</taxon>
    </lineage>
</organism>
<sequence length="279" mass="32067">MNIRIKFQKYGVMKFIGHLDMMRYFQKAIRRAKIDIAYSGGYSPHQIMSFAAPLGVGITSDGEYFDIEVNSVTSSRESIDALNQAMVEGVFILEYRKLPDTAKTSMSLVAAADYLIYVKSGYESLFGSLEEFSDKISDYYEKQTQILITKQTKKSKLEMNLKNLIYEMKGIPLQNVPLKDRLIPEYGLFLKVSTGSSDNVKPELVVEDFCRFCGIDYDPLRFQVHRLEVYARSEEIPVKGEQERKDYQNYLNQLKKSFARQGKIFPEFLPLGELGEDIL</sequence>
<gene>
    <name evidence="1" type="ORF">E5329_08240</name>
</gene>